<evidence type="ECO:0000256" key="1">
    <source>
        <dbReference type="ARBA" id="ARBA00011073"/>
    </source>
</evidence>
<accession>A0A0A2WZ54</accession>
<evidence type="ECO:0000256" key="3">
    <source>
        <dbReference type="ARBA" id="ARBA00022801"/>
    </source>
</evidence>
<dbReference type="InterPro" id="IPR036852">
    <property type="entry name" value="Peptidase_S8/S53_dom_sf"/>
</dbReference>
<feature type="chain" id="PRO_5002007452" evidence="6">
    <location>
        <begin position="19"/>
        <end position="410"/>
    </location>
</feature>
<feature type="active site" description="Charge relay system" evidence="5">
    <location>
        <position position="188"/>
    </location>
</feature>
<dbReference type="InterPro" id="IPR050131">
    <property type="entry name" value="Peptidase_S8_subtilisin-like"/>
</dbReference>
<dbReference type="PANTHER" id="PTHR43806:SF11">
    <property type="entry name" value="CEREVISIN-RELATED"/>
    <property type="match status" value="1"/>
</dbReference>
<feature type="signal peptide" evidence="6">
    <location>
        <begin position="1"/>
        <end position="18"/>
    </location>
</feature>
<dbReference type="GO" id="GO:0004252">
    <property type="term" value="F:serine-type endopeptidase activity"/>
    <property type="evidence" value="ECO:0007669"/>
    <property type="project" value="UniProtKB-UniRule"/>
</dbReference>
<dbReference type="PRINTS" id="PR00723">
    <property type="entry name" value="SUBTILISIN"/>
</dbReference>
<keyword evidence="4 5" id="KW-0720">Serine protease</keyword>
<keyword evidence="3 5" id="KW-0378">Hydrolase</keyword>
<evidence type="ECO:0000259" key="7">
    <source>
        <dbReference type="Pfam" id="PF00082"/>
    </source>
</evidence>
<dbReference type="eggNOG" id="COG1404">
    <property type="taxonomic scope" value="Bacteria"/>
</dbReference>
<feature type="domain" description="Peptidase S8/S53" evidence="7">
    <location>
        <begin position="146"/>
        <end position="370"/>
    </location>
</feature>
<dbReference type="EMBL" id="JRKJ01000021">
    <property type="protein sequence ID" value="KGQ18254.1"/>
    <property type="molecule type" value="Genomic_DNA"/>
</dbReference>
<reference evidence="8 9" key="1">
    <citation type="submission" date="2014-09" db="EMBL/GenBank/DDBJ databases">
        <title>Genome sequences of Lysobacter dokdonensis DS-58.</title>
        <authorList>
            <person name="Kim J.F."/>
            <person name="Kwak M.-J."/>
        </authorList>
    </citation>
    <scope>NUCLEOTIDE SEQUENCE [LARGE SCALE GENOMIC DNA]</scope>
    <source>
        <strain evidence="8 9">DS-58</strain>
    </source>
</reference>
<evidence type="ECO:0000313" key="9">
    <source>
        <dbReference type="Proteomes" id="UP000030518"/>
    </source>
</evidence>
<dbReference type="InterPro" id="IPR022398">
    <property type="entry name" value="Peptidase_S8_His-AS"/>
</dbReference>
<feature type="active site" description="Charge relay system" evidence="5">
    <location>
        <position position="155"/>
    </location>
</feature>
<evidence type="ECO:0000256" key="2">
    <source>
        <dbReference type="ARBA" id="ARBA00022670"/>
    </source>
</evidence>
<feature type="active site" description="Charge relay system" evidence="5">
    <location>
        <position position="337"/>
    </location>
</feature>
<evidence type="ECO:0000256" key="6">
    <source>
        <dbReference type="SAM" id="SignalP"/>
    </source>
</evidence>
<dbReference type="PROSITE" id="PS51892">
    <property type="entry name" value="SUBTILASE"/>
    <property type="match status" value="1"/>
</dbReference>
<dbReference type="OrthoDB" id="9790784at2"/>
<evidence type="ECO:0000313" key="8">
    <source>
        <dbReference type="EMBL" id="KGQ18254.1"/>
    </source>
</evidence>
<evidence type="ECO:0000256" key="5">
    <source>
        <dbReference type="PROSITE-ProRule" id="PRU01240"/>
    </source>
</evidence>
<dbReference type="PATRIC" id="fig|1300345.3.peg.2678"/>
<keyword evidence="6" id="KW-0732">Signal</keyword>
<dbReference type="InterPro" id="IPR023827">
    <property type="entry name" value="Peptidase_S8_Asp-AS"/>
</dbReference>
<organism evidence="8 9">
    <name type="scientific">Lysobacter dokdonensis DS-58</name>
    <dbReference type="NCBI Taxonomy" id="1300345"/>
    <lineage>
        <taxon>Bacteria</taxon>
        <taxon>Pseudomonadati</taxon>
        <taxon>Pseudomonadota</taxon>
        <taxon>Gammaproteobacteria</taxon>
        <taxon>Lysobacterales</taxon>
        <taxon>Lysobacteraceae</taxon>
        <taxon>Noviluteimonas</taxon>
    </lineage>
</organism>
<dbReference type="Gene3D" id="3.40.50.200">
    <property type="entry name" value="Peptidase S8/S53 domain"/>
    <property type="match status" value="1"/>
</dbReference>
<sequence>MRALLFLLLAICAGGAFAGAHDDANTLLVMLRAPAVHDTPEAGYVGDYRNAPGHQARARIARKLAAANGLTVRSDWAMPALGVDCYVLQARDAQAAAGAVEALARDPRVESVQPMQQFEVLGDPLAPAQPAQKLWKLDEVHRHATGRGITVAVIDSGVAASHADLRGQVAQSRDFVIDDAKREVPETHGTEVAGLIAARADNDMGIAGVAPGARLLALRACWQSDRSGRARCNSFTLAKALQFAIEQRAQVINLSLGGPRDVLLARLIDVATARGANIVAAVDPRARDGGFPASMAGVIAVAGEPDRALPMRTFLAPADALPTTTLDGGWGLVNGTSFAAAQVSGLIALLRDAAPKLRGPAVRDALAGTAALGSVPARPLPIDACAAFARAGPGCACGCRLADAQETPRH</sequence>
<dbReference type="Proteomes" id="UP000030518">
    <property type="component" value="Unassembled WGS sequence"/>
</dbReference>
<dbReference type="RefSeq" id="WP_161786971.1">
    <property type="nucleotide sequence ID" value="NZ_JRKJ01000021.1"/>
</dbReference>
<keyword evidence="2 5" id="KW-0645">Protease</keyword>
<dbReference type="InterPro" id="IPR000209">
    <property type="entry name" value="Peptidase_S8/S53_dom"/>
</dbReference>
<gene>
    <name evidence="8" type="ORF">LF41_1609</name>
</gene>
<dbReference type="AlphaFoldDB" id="A0A0A2WZ54"/>
<comment type="similarity">
    <text evidence="1 5">Belongs to the peptidase S8 family.</text>
</comment>
<proteinExistence type="inferred from homology"/>
<dbReference type="SUPFAM" id="SSF52743">
    <property type="entry name" value="Subtilisin-like"/>
    <property type="match status" value="1"/>
</dbReference>
<dbReference type="STRING" id="1300345.LF41_1609"/>
<dbReference type="PANTHER" id="PTHR43806">
    <property type="entry name" value="PEPTIDASE S8"/>
    <property type="match status" value="1"/>
</dbReference>
<dbReference type="GO" id="GO:0006508">
    <property type="term" value="P:proteolysis"/>
    <property type="evidence" value="ECO:0007669"/>
    <property type="project" value="UniProtKB-KW"/>
</dbReference>
<dbReference type="InterPro" id="IPR015500">
    <property type="entry name" value="Peptidase_S8_subtilisin-rel"/>
</dbReference>
<evidence type="ECO:0000256" key="4">
    <source>
        <dbReference type="ARBA" id="ARBA00022825"/>
    </source>
</evidence>
<protein>
    <submittedName>
        <fullName evidence="8">Subtilisin-like serine protease protein</fullName>
    </submittedName>
</protein>
<keyword evidence="9" id="KW-1185">Reference proteome</keyword>
<dbReference type="Pfam" id="PF00082">
    <property type="entry name" value="Peptidase_S8"/>
    <property type="match status" value="1"/>
</dbReference>
<dbReference type="PROSITE" id="PS00136">
    <property type="entry name" value="SUBTILASE_ASP"/>
    <property type="match status" value="1"/>
</dbReference>
<name>A0A0A2WZ54_9GAMM</name>
<comment type="caution">
    <text evidence="8">The sequence shown here is derived from an EMBL/GenBank/DDBJ whole genome shotgun (WGS) entry which is preliminary data.</text>
</comment>
<dbReference type="PROSITE" id="PS00137">
    <property type="entry name" value="SUBTILASE_HIS"/>
    <property type="match status" value="1"/>
</dbReference>